<evidence type="ECO:0000313" key="2">
    <source>
        <dbReference type="Proteomes" id="UP001482620"/>
    </source>
</evidence>
<keyword evidence="2" id="KW-1185">Reference proteome</keyword>
<accession>A0ABV0VFS0</accession>
<sequence>MFPFEPQEELFRAGCSRCCKDVRLERLVGLSSPANDTAHSGRTGPTRVALKDHTQTRCPFISFCWNPSPATRGTATGHKLPSVRTTMKFISTRKVATSG</sequence>
<proteinExistence type="predicted"/>
<reference evidence="1 2" key="1">
    <citation type="submission" date="2021-06" db="EMBL/GenBank/DDBJ databases">
        <authorList>
            <person name="Palmer J.M."/>
        </authorList>
    </citation>
    <scope>NUCLEOTIDE SEQUENCE [LARGE SCALE GENOMIC DNA]</scope>
    <source>
        <strain evidence="2">if_2019</strain>
        <tissue evidence="1">Muscle</tissue>
    </source>
</reference>
<protein>
    <submittedName>
        <fullName evidence="1">Uncharacterized protein</fullName>
    </submittedName>
</protein>
<dbReference type="EMBL" id="JAHRIQ010105603">
    <property type="protein sequence ID" value="MEQ2255578.1"/>
    <property type="molecule type" value="Genomic_DNA"/>
</dbReference>
<dbReference type="Proteomes" id="UP001482620">
    <property type="component" value="Unassembled WGS sequence"/>
</dbReference>
<gene>
    <name evidence="1" type="ORF">ILYODFUR_015296</name>
</gene>
<comment type="caution">
    <text evidence="1">The sequence shown here is derived from an EMBL/GenBank/DDBJ whole genome shotgun (WGS) entry which is preliminary data.</text>
</comment>
<evidence type="ECO:0000313" key="1">
    <source>
        <dbReference type="EMBL" id="MEQ2255578.1"/>
    </source>
</evidence>
<name>A0ABV0VFS0_9TELE</name>
<organism evidence="1 2">
    <name type="scientific">Ilyodon furcidens</name>
    <name type="common">goldbreast splitfin</name>
    <dbReference type="NCBI Taxonomy" id="33524"/>
    <lineage>
        <taxon>Eukaryota</taxon>
        <taxon>Metazoa</taxon>
        <taxon>Chordata</taxon>
        <taxon>Craniata</taxon>
        <taxon>Vertebrata</taxon>
        <taxon>Euteleostomi</taxon>
        <taxon>Actinopterygii</taxon>
        <taxon>Neopterygii</taxon>
        <taxon>Teleostei</taxon>
        <taxon>Neoteleostei</taxon>
        <taxon>Acanthomorphata</taxon>
        <taxon>Ovalentaria</taxon>
        <taxon>Atherinomorphae</taxon>
        <taxon>Cyprinodontiformes</taxon>
        <taxon>Goodeidae</taxon>
        <taxon>Ilyodon</taxon>
    </lineage>
</organism>